<evidence type="ECO:0000256" key="3">
    <source>
        <dbReference type="ARBA" id="ARBA00022679"/>
    </source>
</evidence>
<dbReference type="SFLD" id="SFLDG01082">
    <property type="entry name" value="B12-binding_domain_containing"/>
    <property type="match status" value="1"/>
</dbReference>
<dbReference type="SFLD" id="SFLDG01123">
    <property type="entry name" value="methyltransferase_(Class_B)"/>
    <property type="match status" value="1"/>
</dbReference>
<evidence type="ECO:0000259" key="8">
    <source>
        <dbReference type="PROSITE" id="PS51332"/>
    </source>
</evidence>
<dbReference type="PROSITE" id="PS51918">
    <property type="entry name" value="RADICAL_SAM"/>
    <property type="match status" value="1"/>
</dbReference>
<keyword evidence="5" id="KW-0479">Metal-binding</keyword>
<dbReference type="InterPro" id="IPR051198">
    <property type="entry name" value="BchE-like"/>
</dbReference>
<dbReference type="SUPFAM" id="SSF52242">
    <property type="entry name" value="Cobalamin (vitamin B12)-binding domain"/>
    <property type="match status" value="1"/>
</dbReference>
<keyword evidence="6" id="KW-0408">Iron</keyword>
<keyword evidence="3" id="KW-0808">Transferase</keyword>
<dbReference type="EMBL" id="AP024355">
    <property type="protein sequence ID" value="BCR04487.1"/>
    <property type="molecule type" value="Genomic_DNA"/>
</dbReference>
<dbReference type="Gene3D" id="3.40.50.280">
    <property type="entry name" value="Cobalamin-binding domain"/>
    <property type="match status" value="1"/>
</dbReference>
<evidence type="ECO:0000256" key="5">
    <source>
        <dbReference type="ARBA" id="ARBA00022723"/>
    </source>
</evidence>
<dbReference type="PROSITE" id="PS51332">
    <property type="entry name" value="B12_BINDING"/>
    <property type="match status" value="1"/>
</dbReference>
<keyword evidence="2" id="KW-0489">Methyltransferase</keyword>
<evidence type="ECO:0000256" key="2">
    <source>
        <dbReference type="ARBA" id="ARBA00022603"/>
    </source>
</evidence>
<dbReference type="PANTHER" id="PTHR43409">
    <property type="entry name" value="ANAEROBIC MAGNESIUM-PROTOPORPHYRIN IX MONOMETHYL ESTER CYCLASE-RELATED"/>
    <property type="match status" value="1"/>
</dbReference>
<dbReference type="InterPro" id="IPR058240">
    <property type="entry name" value="rSAM_sf"/>
</dbReference>
<feature type="domain" description="B12-binding" evidence="8">
    <location>
        <begin position="1"/>
        <end position="136"/>
    </location>
</feature>
<evidence type="ECO:0000256" key="1">
    <source>
        <dbReference type="ARBA" id="ARBA00001966"/>
    </source>
</evidence>
<evidence type="ECO:0000256" key="6">
    <source>
        <dbReference type="ARBA" id="ARBA00023004"/>
    </source>
</evidence>
<dbReference type="InterPro" id="IPR034466">
    <property type="entry name" value="Methyltransferase_Class_B"/>
</dbReference>
<evidence type="ECO:0000259" key="9">
    <source>
        <dbReference type="PROSITE" id="PS51918"/>
    </source>
</evidence>
<dbReference type="Gene3D" id="3.20.20.70">
    <property type="entry name" value="Aldolase class I"/>
    <property type="match status" value="1"/>
</dbReference>
<comment type="cofactor">
    <cofactor evidence="1">
        <name>[4Fe-4S] cluster</name>
        <dbReference type="ChEBI" id="CHEBI:49883"/>
    </cofactor>
</comment>
<keyword evidence="4" id="KW-0949">S-adenosyl-L-methionine</keyword>
<evidence type="ECO:0000313" key="11">
    <source>
        <dbReference type="Proteomes" id="UP001319827"/>
    </source>
</evidence>
<proteinExistence type="predicted"/>
<keyword evidence="7" id="KW-0411">Iron-sulfur</keyword>
<protein>
    <submittedName>
        <fullName evidence="10">B12-binding domain-containing radical SAM protein</fullName>
    </submittedName>
</protein>
<dbReference type="CDD" id="cd02068">
    <property type="entry name" value="radical_SAM_B12_BD"/>
    <property type="match status" value="1"/>
</dbReference>
<dbReference type="InterPro" id="IPR036724">
    <property type="entry name" value="Cobalamin-bd_sf"/>
</dbReference>
<dbReference type="Pfam" id="PF02310">
    <property type="entry name" value="B12-binding"/>
    <property type="match status" value="1"/>
</dbReference>
<dbReference type="CDD" id="cd01335">
    <property type="entry name" value="Radical_SAM"/>
    <property type="match status" value="1"/>
</dbReference>
<keyword evidence="11" id="KW-1185">Reference proteome</keyword>
<accession>A0ABM8HQL5</accession>
<sequence>MNVLLIQPPSQTPLMDQVYLFEPLALEYLGAGLKQDGHSVRLLDARLDPDVDGCLREFKPDVVGLTAFTSHLNIVKRLAEQIRGRLPQAFLVIGGHHATVCPEDFNDSAFDLVVIGEGVMAMKEILRQLAQNGPFSGIDGLGIPDPQGMRFTRPRPYTPLDELPFPDRALTAPYRAHYFSEWFKPLASIRTSLGCTARCTFCALWGITEGKYLRRDPLAVVEELKGIAEENIFFCDDESMCDTLRMGKLAELIRTAGIRKKYFLYARADTIVKHPELFARWAEIGLSQVFVGMEDFSNERLAKMKKGVSTDQQTEAARILRELGVMMYASFMVDPDYSREDFQALTRYIRDLKLSHATFTVMTPLPGTELHAARRQELLSNKPELYDMLHALLPTRLPLPEFYDQMAKLYAGAVPMRRSLPTLLRYGLHGLLLRFRLFGSFLKRLRAAHLDY</sequence>
<dbReference type="Pfam" id="PF04055">
    <property type="entry name" value="Radical_SAM"/>
    <property type="match status" value="1"/>
</dbReference>
<organism evidence="10 11">
    <name type="scientific">Desulfuromonas versatilis</name>
    <dbReference type="NCBI Taxonomy" id="2802975"/>
    <lineage>
        <taxon>Bacteria</taxon>
        <taxon>Pseudomonadati</taxon>
        <taxon>Thermodesulfobacteriota</taxon>
        <taxon>Desulfuromonadia</taxon>
        <taxon>Desulfuromonadales</taxon>
        <taxon>Desulfuromonadaceae</taxon>
        <taxon>Desulfuromonas</taxon>
    </lineage>
</organism>
<dbReference type="PANTHER" id="PTHR43409:SF7">
    <property type="entry name" value="BLL1977 PROTEIN"/>
    <property type="match status" value="1"/>
</dbReference>
<evidence type="ECO:0000313" key="10">
    <source>
        <dbReference type="EMBL" id="BCR04487.1"/>
    </source>
</evidence>
<dbReference type="RefSeq" id="WP_221251951.1">
    <property type="nucleotide sequence ID" value="NZ_AP024355.1"/>
</dbReference>
<dbReference type="InterPro" id="IPR006638">
    <property type="entry name" value="Elp3/MiaA/NifB-like_rSAM"/>
</dbReference>
<dbReference type="Proteomes" id="UP001319827">
    <property type="component" value="Chromosome"/>
</dbReference>
<dbReference type="SUPFAM" id="SSF102114">
    <property type="entry name" value="Radical SAM enzymes"/>
    <property type="match status" value="1"/>
</dbReference>
<dbReference type="InterPro" id="IPR006158">
    <property type="entry name" value="Cobalamin-bd"/>
</dbReference>
<dbReference type="InterPro" id="IPR013785">
    <property type="entry name" value="Aldolase_TIM"/>
</dbReference>
<dbReference type="InterPro" id="IPR007197">
    <property type="entry name" value="rSAM"/>
</dbReference>
<reference evidence="10 11" key="2">
    <citation type="journal article" date="2021" name="Int. J. Syst. Evol. Microbiol.">
        <title>Isolation and Polyphasic Characterization of Desulfuromonas versatilis sp. Nov., an Electrogenic Bacteria Capable of Versatile Metabolism Isolated from a Graphene Oxide-Reducing Enrichment Culture.</title>
        <authorList>
            <person name="Xie L."/>
            <person name="Yoshida N."/>
            <person name="Ishii S."/>
            <person name="Meng L."/>
        </authorList>
    </citation>
    <scope>NUCLEOTIDE SEQUENCE [LARGE SCALE GENOMIC DNA]</scope>
    <source>
        <strain evidence="10 11">NIT-T3</strain>
    </source>
</reference>
<name>A0ABM8HQL5_9BACT</name>
<evidence type="ECO:0000256" key="4">
    <source>
        <dbReference type="ARBA" id="ARBA00022691"/>
    </source>
</evidence>
<dbReference type="SMART" id="SM00729">
    <property type="entry name" value="Elp3"/>
    <property type="match status" value="1"/>
</dbReference>
<gene>
    <name evidence="10" type="ORF">DESUT3_15560</name>
</gene>
<evidence type="ECO:0000256" key="7">
    <source>
        <dbReference type="ARBA" id="ARBA00023014"/>
    </source>
</evidence>
<feature type="domain" description="Radical SAM core" evidence="9">
    <location>
        <begin position="181"/>
        <end position="396"/>
    </location>
</feature>
<dbReference type="SFLD" id="SFLDS00029">
    <property type="entry name" value="Radical_SAM"/>
    <property type="match status" value="1"/>
</dbReference>
<reference evidence="10 11" key="1">
    <citation type="journal article" date="2016" name="C (Basel)">
        <title>Selective Growth of and Electricity Production by Marine Exoelectrogenic Bacteria in Self-Aggregated Hydrogel of Microbially Reduced Graphene Oxide.</title>
        <authorList>
            <person name="Yoshida N."/>
            <person name="Goto Y."/>
            <person name="Miyata Y."/>
        </authorList>
    </citation>
    <scope>NUCLEOTIDE SEQUENCE [LARGE SCALE GENOMIC DNA]</scope>
    <source>
        <strain evidence="10 11">NIT-T3</strain>
    </source>
</reference>